<evidence type="ECO:0000313" key="2">
    <source>
        <dbReference type="EMBL" id="MQT18614.1"/>
    </source>
</evidence>
<keyword evidence="3" id="KW-1185">Reference proteome</keyword>
<dbReference type="AlphaFoldDB" id="A0A7C9GZH9"/>
<dbReference type="EMBL" id="WIOL01000008">
    <property type="protein sequence ID" value="MQT18614.1"/>
    <property type="molecule type" value="Genomic_DNA"/>
</dbReference>
<evidence type="ECO:0000259" key="1">
    <source>
        <dbReference type="PROSITE" id="PS51664"/>
    </source>
</evidence>
<dbReference type="NCBIfam" id="TIGR00702">
    <property type="entry name" value="YcaO-type kinase domain"/>
    <property type="match status" value="1"/>
</dbReference>
<gene>
    <name evidence="2" type="ORF">F3168_15280</name>
</gene>
<protein>
    <recommendedName>
        <fullName evidence="1">YcaO domain-containing protein</fullName>
    </recommendedName>
</protein>
<comment type="caution">
    <text evidence="2">The sequence shown here is derived from an EMBL/GenBank/DDBJ whole genome shotgun (WGS) entry which is preliminary data.</text>
</comment>
<organism evidence="2 3">
    <name type="scientific">Sandarakinorhabdus fusca</name>
    <dbReference type="NCBI Taxonomy" id="1439888"/>
    <lineage>
        <taxon>Bacteria</taxon>
        <taxon>Pseudomonadati</taxon>
        <taxon>Pseudomonadota</taxon>
        <taxon>Alphaproteobacteria</taxon>
        <taxon>Sphingomonadales</taxon>
        <taxon>Sphingosinicellaceae</taxon>
        <taxon>Sandarakinorhabdus</taxon>
    </lineage>
</organism>
<dbReference type="Proteomes" id="UP000481327">
    <property type="component" value="Unassembled WGS sequence"/>
</dbReference>
<feature type="domain" description="YcaO" evidence="1">
    <location>
        <begin position="53"/>
        <end position="363"/>
    </location>
</feature>
<evidence type="ECO:0000313" key="3">
    <source>
        <dbReference type="Proteomes" id="UP000481327"/>
    </source>
</evidence>
<proteinExistence type="predicted"/>
<dbReference type="Pfam" id="PF02624">
    <property type="entry name" value="YcaO"/>
    <property type="match status" value="1"/>
</dbReference>
<name>A0A7C9GZH9_9SPHN</name>
<dbReference type="PROSITE" id="PS51664">
    <property type="entry name" value="YCAO"/>
    <property type="match status" value="1"/>
</dbReference>
<accession>A0A7C9GZH9</accession>
<dbReference type="OrthoDB" id="2379922at2"/>
<reference evidence="2 3" key="1">
    <citation type="submission" date="2019-09" db="EMBL/GenBank/DDBJ databases">
        <title>Polymorphobacter sp. isolated from a lake in China.</title>
        <authorList>
            <person name="Liu Z."/>
        </authorList>
    </citation>
    <scope>NUCLEOTIDE SEQUENCE [LARGE SCALE GENOMIC DNA]</scope>
    <source>
        <strain evidence="2 3">D40P</strain>
    </source>
</reference>
<dbReference type="PANTHER" id="PTHR37809">
    <property type="entry name" value="RIBOSOMAL PROTEIN S12 METHYLTHIOTRANSFERASE ACCESSORY FACTOR YCAO"/>
    <property type="match status" value="1"/>
</dbReference>
<sequence length="363" mass="38196">MIGASSVISLELLVAAQQANVTRIGAVTSLDRLEIPVWQAIRPDSRAVSVHSGKGFTDEIAISGAIGEAVESYAAETWWQADVRCRWDELTLAARSPRPSDWWQTPLDANSSPIDWAIVEPLAGAPLAVPSDAISNDFTRTRCEGLVASSAGQAAGMNQGSARLAGLLEVIERDAYRRWQDMGTAARCATMLPRTQLPDCQASRIIADLSARQFSIAFHTLPSVVDVPVAACTLRDIRPGSDAPRVAIGSAARLDPAAAIDAAFLEAVQIRATWISGSRDDLTDPGDADAASAQGVALPLPPGITTSAKLPAPTVGGDPLAWLVARLVGARFVRIAAARLDAPGLGVSVEKLFVPGLMPMRLA</sequence>
<dbReference type="Gene3D" id="3.30.160.660">
    <property type="match status" value="1"/>
</dbReference>
<dbReference type="PANTHER" id="PTHR37809:SF1">
    <property type="entry name" value="RIBOSOMAL PROTEIN S12 METHYLTHIOTRANSFERASE ACCESSORY FACTOR YCAO"/>
    <property type="match status" value="1"/>
</dbReference>
<dbReference type="RefSeq" id="WP_152579085.1">
    <property type="nucleotide sequence ID" value="NZ_JAATJI010000001.1"/>
</dbReference>
<dbReference type="InterPro" id="IPR003776">
    <property type="entry name" value="YcaO-like_dom"/>
</dbReference>